<dbReference type="KEGG" id="mut:GVT53_02850"/>
<dbReference type="AlphaFoldDB" id="A0A6G7IZ34"/>
<dbReference type="PROSITE" id="PS01124">
    <property type="entry name" value="HTH_ARAC_FAMILY_2"/>
    <property type="match status" value="1"/>
</dbReference>
<reference evidence="4 5" key="1">
    <citation type="submission" date="2020-02" db="EMBL/GenBank/DDBJ databases">
        <title>Complete genome of Muricauda sp. 501str8.</title>
        <authorList>
            <person name="Dong B."/>
            <person name="Zhu S."/>
            <person name="Yang J."/>
            <person name="Chen J."/>
        </authorList>
    </citation>
    <scope>NUCLEOTIDE SEQUENCE [LARGE SCALE GENOMIC DNA]</scope>
    <source>
        <strain evidence="4 5">501str8</strain>
    </source>
</reference>
<proteinExistence type="predicted"/>
<evidence type="ECO:0000313" key="5">
    <source>
        <dbReference type="Proteomes" id="UP000502928"/>
    </source>
</evidence>
<protein>
    <submittedName>
        <fullName evidence="4">AraC family transcriptional regulator</fullName>
    </submittedName>
</protein>
<dbReference type="EMBL" id="CP049616">
    <property type="protein sequence ID" value="QII43660.1"/>
    <property type="molecule type" value="Genomic_DNA"/>
</dbReference>
<dbReference type="PANTHER" id="PTHR43280">
    <property type="entry name" value="ARAC-FAMILY TRANSCRIPTIONAL REGULATOR"/>
    <property type="match status" value="1"/>
</dbReference>
<keyword evidence="5" id="KW-1185">Reference proteome</keyword>
<evidence type="ECO:0000313" key="4">
    <source>
        <dbReference type="EMBL" id="QII43660.1"/>
    </source>
</evidence>
<keyword evidence="1" id="KW-0238">DNA-binding</keyword>
<dbReference type="InterPro" id="IPR018060">
    <property type="entry name" value="HTH_AraC"/>
</dbReference>
<evidence type="ECO:0000256" key="1">
    <source>
        <dbReference type="ARBA" id="ARBA00023125"/>
    </source>
</evidence>
<keyword evidence="2" id="KW-0472">Membrane</keyword>
<feature type="domain" description="HTH araC/xylS-type" evidence="3">
    <location>
        <begin position="233"/>
        <end position="342"/>
    </location>
</feature>
<gene>
    <name evidence="4" type="ORF">GVT53_02850</name>
</gene>
<dbReference type="PANTHER" id="PTHR43280:SF2">
    <property type="entry name" value="HTH-TYPE TRANSCRIPTIONAL REGULATOR EXSA"/>
    <property type="match status" value="1"/>
</dbReference>
<accession>A0A6G7IZ34</accession>
<sequence>MCFRIILTVLALAPISISSREVDREHSLSLAPQYKPSWVVSGKISYQSSIGYSASHWIRRSPQLRTTGVHFFQSNQVQSQTQGNFTDGKSTFTALYNTLPVDRSQGRYILPCSDSLQWQGLPSKLLWTYLQPTMLHPPWTEDQAMASDTISNKTELHHNTETLTAEILAREETIKLQLVLAALLVALLAFFYVKYRKMQRKLNMILQEGVEPNLNQVTNATAIALEIEPEVVQRILLGLDHWESRQGYLDQGASLFNLAAILETNTSYLSKVVNSYKGQSFPQYLKDLRVTYAINHIKEHPDILTTHSTIQLAERFGFRSVDVFARAMKSKIGLTPGLFFRKVSQKQRHQR</sequence>
<dbReference type="Gene3D" id="1.10.10.60">
    <property type="entry name" value="Homeodomain-like"/>
    <property type="match status" value="1"/>
</dbReference>
<dbReference type="GO" id="GO:0003700">
    <property type="term" value="F:DNA-binding transcription factor activity"/>
    <property type="evidence" value="ECO:0007669"/>
    <property type="project" value="InterPro"/>
</dbReference>
<dbReference type="Proteomes" id="UP000502928">
    <property type="component" value="Chromosome"/>
</dbReference>
<dbReference type="Pfam" id="PF12833">
    <property type="entry name" value="HTH_18"/>
    <property type="match status" value="1"/>
</dbReference>
<dbReference type="RefSeq" id="WP_166247329.1">
    <property type="nucleotide sequence ID" value="NZ_CP049616.1"/>
</dbReference>
<keyword evidence="2" id="KW-1133">Transmembrane helix</keyword>
<evidence type="ECO:0000259" key="3">
    <source>
        <dbReference type="PROSITE" id="PS01124"/>
    </source>
</evidence>
<dbReference type="GO" id="GO:0043565">
    <property type="term" value="F:sequence-specific DNA binding"/>
    <property type="evidence" value="ECO:0007669"/>
    <property type="project" value="InterPro"/>
</dbReference>
<keyword evidence="2" id="KW-0812">Transmembrane</keyword>
<name>A0A6G7IZ34_9FLAO</name>
<organism evidence="4 5">
    <name type="scientific">Flagellimonas oceani</name>
    <dbReference type="NCBI Taxonomy" id="2698672"/>
    <lineage>
        <taxon>Bacteria</taxon>
        <taxon>Pseudomonadati</taxon>
        <taxon>Bacteroidota</taxon>
        <taxon>Flavobacteriia</taxon>
        <taxon>Flavobacteriales</taxon>
        <taxon>Flavobacteriaceae</taxon>
        <taxon>Flagellimonas</taxon>
    </lineage>
</organism>
<feature type="transmembrane region" description="Helical" evidence="2">
    <location>
        <begin position="176"/>
        <end position="195"/>
    </location>
</feature>
<dbReference type="SMART" id="SM00342">
    <property type="entry name" value="HTH_ARAC"/>
    <property type="match status" value="1"/>
</dbReference>
<evidence type="ECO:0000256" key="2">
    <source>
        <dbReference type="SAM" id="Phobius"/>
    </source>
</evidence>